<keyword evidence="2" id="KW-1185">Reference proteome</keyword>
<evidence type="ECO:0000313" key="1">
    <source>
        <dbReference type="EMBL" id="MCP3736154.1"/>
    </source>
</evidence>
<evidence type="ECO:0000313" key="2">
    <source>
        <dbReference type="Proteomes" id="UP001139486"/>
    </source>
</evidence>
<organism evidence="1 2">
    <name type="scientific">Sphingomonas liriopis</name>
    <dbReference type="NCBI Taxonomy" id="2949094"/>
    <lineage>
        <taxon>Bacteria</taxon>
        <taxon>Pseudomonadati</taxon>
        <taxon>Pseudomonadota</taxon>
        <taxon>Alphaproteobacteria</taxon>
        <taxon>Sphingomonadales</taxon>
        <taxon>Sphingomonadaceae</taxon>
        <taxon>Sphingomonas</taxon>
    </lineage>
</organism>
<reference evidence="1" key="1">
    <citation type="submission" date="2022-05" db="EMBL/GenBank/DDBJ databases">
        <title>Sphingomonas sp. strain RP10 Genome sequencing and assembly.</title>
        <authorList>
            <person name="Kim I."/>
        </authorList>
    </citation>
    <scope>NUCLEOTIDE SEQUENCE</scope>
    <source>
        <strain evidence="1">RP10</strain>
    </source>
</reference>
<proteinExistence type="predicted"/>
<sequence>MSAYSCLNIFTSQYAEAALAKVDEAIAPIEDTGGRATGATPHVAAPAQAVTRQAGVCSLLRDGDGGALVELTPR</sequence>
<gene>
    <name evidence="1" type="ORF">M9979_14860</name>
</gene>
<dbReference type="Proteomes" id="UP001139486">
    <property type="component" value="Unassembled WGS sequence"/>
</dbReference>
<protein>
    <submittedName>
        <fullName evidence="1">Uncharacterized protein</fullName>
    </submittedName>
</protein>
<comment type="caution">
    <text evidence="1">The sequence shown here is derived from an EMBL/GenBank/DDBJ whole genome shotgun (WGS) entry which is preliminary data.</text>
</comment>
<accession>A0A9X2HV93</accession>
<dbReference type="RefSeq" id="WP_254290147.1">
    <property type="nucleotide sequence ID" value="NZ_JAMLDY010000021.1"/>
</dbReference>
<name>A0A9X2HV93_9SPHN</name>
<dbReference type="EMBL" id="JAMLDY010000021">
    <property type="protein sequence ID" value="MCP3736154.1"/>
    <property type="molecule type" value="Genomic_DNA"/>
</dbReference>
<dbReference type="AlphaFoldDB" id="A0A9X2HV93"/>